<dbReference type="EMBL" id="JBHUDH010000221">
    <property type="protein sequence ID" value="MFD1527550.1"/>
    <property type="molecule type" value="Genomic_DNA"/>
</dbReference>
<protein>
    <submittedName>
        <fullName evidence="1">DEAD/DEAH box helicase</fullName>
    </submittedName>
</protein>
<keyword evidence="1" id="KW-0347">Helicase</keyword>
<keyword evidence="2" id="KW-1185">Reference proteome</keyword>
<dbReference type="AlphaFoldDB" id="A0ABD6BA91"/>
<proteinExistence type="predicted"/>
<dbReference type="Proteomes" id="UP001597111">
    <property type="component" value="Unassembled WGS sequence"/>
</dbReference>
<accession>A0ABD6BA91</accession>
<dbReference type="GO" id="GO:0004386">
    <property type="term" value="F:helicase activity"/>
    <property type="evidence" value="ECO:0007669"/>
    <property type="project" value="UniProtKB-KW"/>
</dbReference>
<sequence>DAGAAKLTNAGLSDSVAERVVDAARDLPRISVDWGAFPETIAAGENEMCELTVRNLGGGARVGIRVTVNGTEMTGTETYLGDSETVPAPVFGADEDELRFVVEVTFPELPLSPVREDRTVRVE</sequence>
<keyword evidence="1" id="KW-0067">ATP-binding</keyword>
<organism evidence="1 2">
    <name type="scientific">Halolamina salina</name>
    <dbReference type="NCBI Taxonomy" id="1220023"/>
    <lineage>
        <taxon>Archaea</taxon>
        <taxon>Methanobacteriati</taxon>
        <taxon>Methanobacteriota</taxon>
        <taxon>Stenosarchaea group</taxon>
        <taxon>Halobacteria</taxon>
        <taxon>Halobacteriales</taxon>
        <taxon>Haloferacaceae</taxon>
    </lineage>
</organism>
<gene>
    <name evidence="1" type="ORF">ACFR9S_14795</name>
</gene>
<keyword evidence="1" id="KW-0547">Nucleotide-binding</keyword>
<evidence type="ECO:0000313" key="1">
    <source>
        <dbReference type="EMBL" id="MFD1527550.1"/>
    </source>
</evidence>
<reference evidence="1 2" key="1">
    <citation type="journal article" date="2019" name="Int. J. Syst. Evol. Microbiol.">
        <title>The Global Catalogue of Microorganisms (GCM) 10K type strain sequencing project: providing services to taxonomists for standard genome sequencing and annotation.</title>
        <authorList>
            <consortium name="The Broad Institute Genomics Platform"/>
            <consortium name="The Broad Institute Genome Sequencing Center for Infectious Disease"/>
            <person name="Wu L."/>
            <person name="Ma J."/>
        </authorList>
    </citation>
    <scope>NUCLEOTIDE SEQUENCE [LARGE SCALE GENOMIC DNA]</scope>
    <source>
        <strain evidence="1 2">CGMCC 1.12285</strain>
    </source>
</reference>
<comment type="caution">
    <text evidence="1">The sequence shown here is derived from an EMBL/GenBank/DDBJ whole genome shotgun (WGS) entry which is preliminary data.</text>
</comment>
<name>A0ABD6BA91_9EURY</name>
<evidence type="ECO:0000313" key="2">
    <source>
        <dbReference type="Proteomes" id="UP001597111"/>
    </source>
</evidence>
<feature type="non-terminal residue" evidence="1">
    <location>
        <position position="1"/>
    </location>
</feature>
<keyword evidence="1" id="KW-0378">Hydrolase</keyword>